<keyword evidence="5" id="KW-0418">Kinase</keyword>
<dbReference type="PROSITE" id="PS50109">
    <property type="entry name" value="HIS_KIN"/>
    <property type="match status" value="1"/>
</dbReference>
<dbReference type="GO" id="GO:0005524">
    <property type="term" value="F:ATP binding"/>
    <property type="evidence" value="ECO:0007669"/>
    <property type="project" value="UniProtKB-KW"/>
</dbReference>
<evidence type="ECO:0000313" key="8">
    <source>
        <dbReference type="EMBL" id="MDY7229031.1"/>
    </source>
</evidence>
<dbReference type="InterPro" id="IPR003594">
    <property type="entry name" value="HATPase_dom"/>
</dbReference>
<proteinExistence type="predicted"/>
<gene>
    <name evidence="8" type="ORF">SYV04_21645</name>
</gene>
<sequence length="732" mass="82719">MSKRPINFTVDAALLRELGERLVGQPHIALAELVKNAYDADAHEVSIRIAPNKLEISDNGHGMTEEDIQNFWMRIGTPHKQAEGFSRELRRPLTGSKGIGRLAVQFLARHVELHTVPKKDPVRAYKVSVDWDKAVQAGELTKAVAMLDDDAPATKLPEKFPHGTSIILKDLNQKWDTEMFRGLAREIWTLRPPFRSNPQDAESDRYRFSINLESPNPEEEAAFRQQLDAALGLWYSKLVGRRVDSSPGGKNQPQEIELSLEFNDGTRRSLRYRVQGGHLSSLDFEIRIFHLKYRQAQGVKVYDAREYLNFFGGVHVYDAGFHLPYYGRHQDWLDIERDHSHRLSTSKLLPDDLQVSAGLNNLPTQSRIFGVVHVNTGKERAEAARRSLEGRGEHLTVQVSRDRLVQNAAYQALKNAVRWALDYYAMEETRRKLAEAEARRPTEPSRTKIERIESIVSAHAAALPPKTYEKFRKELREAASATDAETELSQQKMRLLGPLATAGMAALAYEHEVGKQFHALEGIAEHLGELSIKDAAVRRTLAEIREQLTQWIEQARATRMLFSPLLDAEDRERVARLRARPLLDQVKRQTAVLTRGIEIDTSEVDAELRLPKGTFAEWSAIFQNAFVNATNAMLDSKKRHIAVRSRARGQGRSLRVLDTGCGVGLESAEELFQPFVRRLKLSTERSAMGMGGMGLGLTIVRMLATNLGCEVAFIEPDEGFNTSFEIQWSEKE</sequence>
<keyword evidence="3" id="KW-0597">Phosphoprotein</keyword>
<evidence type="ECO:0000256" key="1">
    <source>
        <dbReference type="ARBA" id="ARBA00000085"/>
    </source>
</evidence>
<dbReference type="Pfam" id="PF02518">
    <property type="entry name" value="HATPase_c"/>
    <property type="match status" value="1"/>
</dbReference>
<dbReference type="InterPro" id="IPR036890">
    <property type="entry name" value="HATPase_C_sf"/>
</dbReference>
<evidence type="ECO:0000256" key="2">
    <source>
        <dbReference type="ARBA" id="ARBA00012438"/>
    </source>
</evidence>
<dbReference type="RefSeq" id="WP_321547754.1">
    <property type="nucleotide sequence ID" value="NZ_JAXIVS010000007.1"/>
</dbReference>
<evidence type="ECO:0000259" key="7">
    <source>
        <dbReference type="PROSITE" id="PS50109"/>
    </source>
</evidence>
<keyword evidence="6" id="KW-0902">Two-component regulatory system</keyword>
<dbReference type="SMART" id="SM00387">
    <property type="entry name" value="HATPase_c"/>
    <property type="match status" value="1"/>
</dbReference>
<evidence type="ECO:0000256" key="3">
    <source>
        <dbReference type="ARBA" id="ARBA00022553"/>
    </source>
</evidence>
<dbReference type="PANTHER" id="PTHR44936">
    <property type="entry name" value="SENSOR PROTEIN CREC"/>
    <property type="match status" value="1"/>
</dbReference>
<keyword evidence="4" id="KW-0808">Transferase</keyword>
<dbReference type="Proteomes" id="UP001291309">
    <property type="component" value="Unassembled WGS sequence"/>
</dbReference>
<keyword evidence="8" id="KW-0547">Nucleotide-binding</keyword>
<dbReference type="Gene3D" id="3.30.565.10">
    <property type="entry name" value="Histidine kinase-like ATPase, C-terminal domain"/>
    <property type="match status" value="2"/>
</dbReference>
<dbReference type="EC" id="2.7.13.3" evidence="2"/>
<dbReference type="EMBL" id="JAXIVS010000007">
    <property type="protein sequence ID" value="MDY7229031.1"/>
    <property type="molecule type" value="Genomic_DNA"/>
</dbReference>
<evidence type="ECO:0000313" key="9">
    <source>
        <dbReference type="Proteomes" id="UP001291309"/>
    </source>
</evidence>
<reference evidence="8 9" key="1">
    <citation type="submission" date="2023-12" db="EMBL/GenBank/DDBJ databases">
        <title>the genome sequence of Hyalangium sp. s54d21.</title>
        <authorList>
            <person name="Zhang X."/>
        </authorList>
    </citation>
    <scope>NUCLEOTIDE SEQUENCE [LARGE SCALE GENOMIC DNA]</scope>
    <source>
        <strain evidence="9">s54d21</strain>
    </source>
</reference>
<evidence type="ECO:0000256" key="4">
    <source>
        <dbReference type="ARBA" id="ARBA00022679"/>
    </source>
</evidence>
<protein>
    <recommendedName>
        <fullName evidence="2">histidine kinase</fullName>
        <ecNumber evidence="2">2.7.13.3</ecNumber>
    </recommendedName>
</protein>
<dbReference type="InterPro" id="IPR005467">
    <property type="entry name" value="His_kinase_dom"/>
</dbReference>
<name>A0ABU5H6V5_9BACT</name>
<comment type="caution">
    <text evidence="8">The sequence shown here is derived from an EMBL/GenBank/DDBJ whole genome shotgun (WGS) entry which is preliminary data.</text>
</comment>
<dbReference type="Pfam" id="PF13589">
    <property type="entry name" value="HATPase_c_3"/>
    <property type="match status" value="1"/>
</dbReference>
<evidence type="ECO:0000256" key="6">
    <source>
        <dbReference type="ARBA" id="ARBA00023012"/>
    </source>
</evidence>
<organism evidence="8 9">
    <name type="scientific">Hyalangium rubrum</name>
    <dbReference type="NCBI Taxonomy" id="3103134"/>
    <lineage>
        <taxon>Bacteria</taxon>
        <taxon>Pseudomonadati</taxon>
        <taxon>Myxococcota</taxon>
        <taxon>Myxococcia</taxon>
        <taxon>Myxococcales</taxon>
        <taxon>Cystobacterineae</taxon>
        <taxon>Archangiaceae</taxon>
        <taxon>Hyalangium</taxon>
    </lineage>
</organism>
<dbReference type="PANTHER" id="PTHR44936:SF9">
    <property type="entry name" value="SENSOR PROTEIN CREC"/>
    <property type="match status" value="1"/>
</dbReference>
<evidence type="ECO:0000256" key="5">
    <source>
        <dbReference type="ARBA" id="ARBA00022777"/>
    </source>
</evidence>
<accession>A0ABU5H6V5</accession>
<keyword evidence="8" id="KW-0067">ATP-binding</keyword>
<comment type="catalytic activity">
    <reaction evidence="1">
        <text>ATP + protein L-histidine = ADP + protein N-phospho-L-histidine.</text>
        <dbReference type="EC" id="2.7.13.3"/>
    </reaction>
</comment>
<keyword evidence="9" id="KW-1185">Reference proteome</keyword>
<feature type="domain" description="Histidine kinase" evidence="7">
    <location>
        <begin position="508"/>
        <end position="732"/>
    </location>
</feature>
<dbReference type="SUPFAM" id="SSF55874">
    <property type="entry name" value="ATPase domain of HSP90 chaperone/DNA topoisomerase II/histidine kinase"/>
    <property type="match status" value="2"/>
</dbReference>
<dbReference type="InterPro" id="IPR050980">
    <property type="entry name" value="2C_sensor_his_kinase"/>
</dbReference>